<protein>
    <submittedName>
        <fullName evidence="1">Uncharacterized protein</fullName>
    </submittedName>
</protein>
<proteinExistence type="predicted"/>
<accession>A0A376AHH9</accession>
<dbReference type="EMBL" id="UEYP01000003">
    <property type="protein sequence ID" value="SSC66923.1"/>
    <property type="molecule type" value="Genomic_DNA"/>
</dbReference>
<name>A0A376AHH9_9HYPH</name>
<gene>
    <name evidence="1" type="ORF">RHIZ70_2631</name>
</gene>
<keyword evidence="2" id="KW-1185">Reference proteome</keyword>
<evidence type="ECO:0000313" key="1">
    <source>
        <dbReference type="EMBL" id="SSC66923.1"/>
    </source>
</evidence>
<dbReference type="AlphaFoldDB" id="A0A376AHH9"/>
<dbReference type="Pfam" id="PF19698">
    <property type="entry name" value="DUF6197"/>
    <property type="match status" value="1"/>
</dbReference>
<reference evidence="2" key="1">
    <citation type="submission" date="2018-07" db="EMBL/GenBank/DDBJ databases">
        <authorList>
            <person name="Peiro R."/>
            <person name="Begona"/>
            <person name="Cbmso G."/>
            <person name="Lopez M."/>
            <person name="Gonzalez S."/>
        </authorList>
    </citation>
    <scope>NUCLEOTIDE SEQUENCE [LARGE SCALE GENOMIC DNA]</scope>
</reference>
<organism evidence="1 2">
    <name type="scientific">Ciceribacter selenitireducens ATCC BAA-1503</name>
    <dbReference type="NCBI Taxonomy" id="1336235"/>
    <lineage>
        <taxon>Bacteria</taxon>
        <taxon>Pseudomonadati</taxon>
        <taxon>Pseudomonadota</taxon>
        <taxon>Alphaproteobacteria</taxon>
        <taxon>Hyphomicrobiales</taxon>
        <taxon>Rhizobiaceae</taxon>
        <taxon>Ciceribacter</taxon>
    </lineage>
</organism>
<sequence length="163" mass="18246">MISASSVTAQDQLPLNVEEWQSAVQILQAAKTAIEEKGWQQGATEPTEARCLATAMEDAWLRERKSLVDFEYAKLALDQALDAPDASSLTSTNDPLAVPYWGRYYMYWNDAKGRTEEQVLAALDKAIAYAEGRRQESSELKRSGSDVESFDREMMRSLGFVDP</sequence>
<dbReference type="InterPro" id="IPR045677">
    <property type="entry name" value="DUF6197"/>
</dbReference>
<evidence type="ECO:0000313" key="2">
    <source>
        <dbReference type="Proteomes" id="UP000254764"/>
    </source>
</evidence>
<dbReference type="Proteomes" id="UP000254764">
    <property type="component" value="Unassembled WGS sequence"/>
</dbReference>